<feature type="domain" description="ATPase AAA-3" evidence="1">
    <location>
        <begin position="97"/>
        <end position="230"/>
    </location>
</feature>
<accession>A0A1G2L7V3</accession>
<dbReference type="Proteomes" id="UP000177982">
    <property type="component" value="Unassembled WGS sequence"/>
</dbReference>
<dbReference type="InterPro" id="IPR027417">
    <property type="entry name" value="P-loop_NTPase"/>
</dbReference>
<organism evidence="2 3">
    <name type="scientific">Candidatus Sungbacteria bacterium RIFCSPLOWO2_01_FULL_47_10</name>
    <dbReference type="NCBI Taxonomy" id="1802276"/>
    <lineage>
        <taxon>Bacteria</taxon>
        <taxon>Candidatus Sungiibacteriota</taxon>
    </lineage>
</organism>
<dbReference type="InterPro" id="IPR050764">
    <property type="entry name" value="CbbQ/NirQ/NorQ/GpvN"/>
</dbReference>
<proteinExistence type="predicted"/>
<name>A0A1G2L7V3_9BACT</name>
<dbReference type="GO" id="GO:0016887">
    <property type="term" value="F:ATP hydrolysis activity"/>
    <property type="evidence" value="ECO:0007669"/>
    <property type="project" value="InterPro"/>
</dbReference>
<evidence type="ECO:0000313" key="3">
    <source>
        <dbReference type="Proteomes" id="UP000177982"/>
    </source>
</evidence>
<gene>
    <name evidence="2" type="ORF">A2934_04845</name>
</gene>
<evidence type="ECO:0000259" key="1">
    <source>
        <dbReference type="Pfam" id="PF07726"/>
    </source>
</evidence>
<dbReference type="Gene3D" id="3.40.50.300">
    <property type="entry name" value="P-loop containing nucleotide triphosphate hydrolases"/>
    <property type="match status" value="1"/>
</dbReference>
<dbReference type="AlphaFoldDB" id="A0A1G2L7V3"/>
<sequence length="405" mass="45330">MPKITEKKDVTKYRAMESDSRLHERHRKVLKQVNDILEGIRQVVVGNALERIASAVVVGLFSLGDSSPGFVKKIKKQVRGEIVIEQIRVEPSKLAGHILLKGPPGGGKTLMGKTLASLTDLLFGRIQMTPDKTPRDITVRRVQEGEEVFTYYGPIFSNILLADEINRATPKTQSALLEAMSEGAVTYEEAGNTITRQLDNPFHVTGTLNPVEKGEGTYNLPAAQLDRFMFQILFELPDAETIDAVLELTEAHEKMVIGPVTDLASVLDARDFIRNEIEVPKNVKRYIRRLIMATYDPFTFKEIFPELKEKLGGQPLVLLPPNSRAAMHLQNAAKTIACFSGERVVDSYHVQKRFFEIVNHRFILNDNLRPLYDEFGGPEGFIKALITGDRVTGRKGLLQVVPVDE</sequence>
<comment type="caution">
    <text evidence="2">The sequence shown here is derived from an EMBL/GenBank/DDBJ whole genome shotgun (WGS) entry which is preliminary data.</text>
</comment>
<reference evidence="2 3" key="1">
    <citation type="journal article" date="2016" name="Nat. Commun.">
        <title>Thousands of microbial genomes shed light on interconnected biogeochemical processes in an aquifer system.</title>
        <authorList>
            <person name="Anantharaman K."/>
            <person name="Brown C.T."/>
            <person name="Hug L.A."/>
            <person name="Sharon I."/>
            <person name="Castelle C.J."/>
            <person name="Probst A.J."/>
            <person name="Thomas B.C."/>
            <person name="Singh A."/>
            <person name="Wilkins M.J."/>
            <person name="Karaoz U."/>
            <person name="Brodie E.L."/>
            <person name="Williams K.H."/>
            <person name="Hubbard S.S."/>
            <person name="Banfield J.F."/>
        </authorList>
    </citation>
    <scope>NUCLEOTIDE SEQUENCE [LARGE SCALE GENOMIC DNA]</scope>
</reference>
<dbReference type="SUPFAM" id="SSF52540">
    <property type="entry name" value="P-loop containing nucleoside triphosphate hydrolases"/>
    <property type="match status" value="1"/>
</dbReference>
<protein>
    <recommendedName>
        <fullName evidence="1">ATPase AAA-3 domain-containing protein</fullName>
    </recommendedName>
</protein>
<dbReference type="Gene3D" id="1.10.8.80">
    <property type="entry name" value="Magnesium chelatase subunit I, C-Terminal domain"/>
    <property type="match status" value="1"/>
</dbReference>
<evidence type="ECO:0000313" key="2">
    <source>
        <dbReference type="EMBL" id="OHA07614.1"/>
    </source>
</evidence>
<dbReference type="PANTHER" id="PTHR42759">
    <property type="entry name" value="MOXR FAMILY PROTEIN"/>
    <property type="match status" value="1"/>
</dbReference>
<dbReference type="PANTHER" id="PTHR42759:SF1">
    <property type="entry name" value="MAGNESIUM-CHELATASE SUBUNIT CHLD"/>
    <property type="match status" value="1"/>
</dbReference>
<dbReference type="InterPro" id="IPR011703">
    <property type="entry name" value="ATPase_AAA-3"/>
</dbReference>
<dbReference type="Pfam" id="PF07726">
    <property type="entry name" value="AAA_3"/>
    <property type="match status" value="1"/>
</dbReference>
<dbReference type="GO" id="GO:0005524">
    <property type="term" value="F:ATP binding"/>
    <property type="evidence" value="ECO:0007669"/>
    <property type="project" value="InterPro"/>
</dbReference>
<dbReference type="EMBL" id="MHQO01000006">
    <property type="protein sequence ID" value="OHA07614.1"/>
    <property type="molecule type" value="Genomic_DNA"/>
</dbReference>